<evidence type="ECO:0000313" key="3">
    <source>
        <dbReference type="EMBL" id="QZP25974.1"/>
    </source>
</evidence>
<keyword evidence="1" id="KW-0472">Membrane</keyword>
<keyword evidence="5" id="KW-1185">Reference proteome</keyword>
<name>A0A140LF54_9PSED</name>
<evidence type="ECO:0000313" key="2">
    <source>
        <dbReference type="EMBL" id="MBA6064765.1"/>
    </source>
</evidence>
<dbReference type="Pfam" id="PF12365">
    <property type="entry name" value="DUF3649"/>
    <property type="match status" value="1"/>
</dbReference>
<sequence length="101" mass="10824">MKSKAAGLPLSYRLAVTSRSLAALLGGYLLASMASVCITLLAPMTQADATMTGMMLSFVFYLIAFIGCFACRSAWRAWLGVLLPSLALGLINVLAYWMNLP</sequence>
<evidence type="ECO:0000313" key="4">
    <source>
        <dbReference type="Proteomes" id="UP000541770"/>
    </source>
</evidence>
<dbReference type="EMBL" id="JACGDE010000004">
    <property type="protein sequence ID" value="MBA6064765.1"/>
    <property type="molecule type" value="Genomic_DNA"/>
</dbReference>
<protein>
    <submittedName>
        <fullName evidence="2">DUF3649 domain-containing protein</fullName>
    </submittedName>
</protein>
<keyword evidence="1" id="KW-1133">Transmembrane helix</keyword>
<feature type="transmembrane region" description="Helical" evidence="1">
    <location>
        <begin position="21"/>
        <end position="43"/>
    </location>
</feature>
<reference evidence="2 4" key="1">
    <citation type="submission" date="2020-07" db="EMBL/GenBank/DDBJ databases">
        <title>Diversity of carbapenemase encoding genes among Pseudomonas putida group clinical isolates in a tertiary Brazilian hospital.</title>
        <authorList>
            <person name="Alberto-Lei F."/>
            <person name="Nodari C.S."/>
            <person name="Streling A.P."/>
            <person name="Paulino J.T."/>
            <person name="Bessa-Neto F.O."/>
            <person name="Cayo R."/>
            <person name="Gales A.C."/>
        </authorList>
    </citation>
    <scope>NUCLEOTIDE SEQUENCE [LARGE SCALE GENOMIC DNA]</scope>
    <source>
        <strain evidence="2 4">14802</strain>
    </source>
</reference>
<evidence type="ECO:0000256" key="1">
    <source>
        <dbReference type="SAM" id="Phobius"/>
    </source>
</evidence>
<keyword evidence="1" id="KW-0812">Transmembrane</keyword>
<accession>A0A140LF54</accession>
<proteinExistence type="predicted"/>
<reference evidence="3 5" key="2">
    <citation type="submission" date="2021-08" db="EMBL/GenBank/DDBJ databases">
        <title>Bactericidal Effect of Pseudomonas oryziphila sp. nov., a novel Pseudomonas Species Against Xanthomonas oryzae Reduces Disease Severity of Bacterial Leaf Streak of Rice.</title>
        <authorList>
            <person name="Yang R."/>
            <person name="Li S."/>
            <person name="Li Y."/>
            <person name="Yan Y."/>
            <person name="Fang Y."/>
            <person name="Zou L."/>
            <person name="Chen G."/>
        </authorList>
    </citation>
    <scope>NUCLEOTIDE SEQUENCE [LARGE SCALE GENOMIC DNA]</scope>
    <source>
        <strain evidence="3 5">DSM 17497</strain>
    </source>
</reference>
<evidence type="ECO:0000313" key="5">
    <source>
        <dbReference type="Proteomes" id="UP000825591"/>
    </source>
</evidence>
<dbReference type="AlphaFoldDB" id="A0A140LF54"/>
<dbReference type="Proteomes" id="UP000541770">
    <property type="component" value="Unassembled WGS sequence"/>
</dbReference>
<dbReference type="EMBL" id="CP081966">
    <property type="protein sequence ID" value="QZP25974.1"/>
    <property type="molecule type" value="Genomic_DNA"/>
</dbReference>
<gene>
    <name evidence="2" type="ORF">H4C75_08300</name>
    <name evidence="3" type="ORF">K5H97_24750</name>
</gene>
<dbReference type="STRING" id="1388763.O165_018720"/>
<feature type="transmembrane region" description="Helical" evidence="1">
    <location>
        <begin position="77"/>
        <end position="98"/>
    </location>
</feature>
<organism evidence="2 4">
    <name type="scientific">Pseudomonas mosselii</name>
    <dbReference type="NCBI Taxonomy" id="78327"/>
    <lineage>
        <taxon>Bacteria</taxon>
        <taxon>Pseudomonadati</taxon>
        <taxon>Pseudomonadota</taxon>
        <taxon>Gammaproteobacteria</taxon>
        <taxon>Pseudomonadales</taxon>
        <taxon>Pseudomonadaceae</taxon>
        <taxon>Pseudomonas</taxon>
    </lineage>
</organism>
<dbReference type="KEGG" id="pmol:CLJ08_08540"/>
<dbReference type="InterPro" id="IPR022109">
    <property type="entry name" value="DUF3649"/>
</dbReference>
<dbReference type="GeneID" id="58766637"/>
<dbReference type="RefSeq" id="WP_028689538.1">
    <property type="nucleotide sequence ID" value="NZ_BQIL01000002.1"/>
</dbReference>
<feature type="transmembrane region" description="Helical" evidence="1">
    <location>
        <begin position="49"/>
        <end position="70"/>
    </location>
</feature>
<dbReference type="Proteomes" id="UP000825591">
    <property type="component" value="Chromosome"/>
</dbReference>